<dbReference type="PANTHER" id="PTHR30053">
    <property type="entry name" value="ELONGATION FACTOR P"/>
    <property type="match status" value="1"/>
</dbReference>
<name>A0A4P9Y390_9FUNG</name>
<evidence type="ECO:0000259" key="1">
    <source>
        <dbReference type="SMART" id="SM00841"/>
    </source>
</evidence>
<dbReference type="AlphaFoldDB" id="A0A4P9Y390"/>
<protein>
    <submittedName>
        <fullName evidence="3">Uncharacterized protein</fullName>
    </submittedName>
</protein>
<dbReference type="InterPro" id="IPR020599">
    <property type="entry name" value="Transl_elong_fac_P/YeiP"/>
</dbReference>
<dbReference type="SMART" id="SM01185">
    <property type="entry name" value="EFP"/>
    <property type="match status" value="1"/>
</dbReference>
<dbReference type="EMBL" id="KZ988041">
    <property type="protein sequence ID" value="RKP13357.1"/>
    <property type="molecule type" value="Genomic_DNA"/>
</dbReference>
<dbReference type="InterPro" id="IPR001059">
    <property type="entry name" value="Transl_elong_P/YeiP_cen"/>
</dbReference>
<dbReference type="PANTHER" id="PTHR30053:SF14">
    <property type="entry name" value="TRANSLATION ELONGATION FACTOR KOW-LIKE DOMAIN-CONTAINING PROTEIN"/>
    <property type="match status" value="1"/>
</dbReference>
<dbReference type="GO" id="GO:0005737">
    <property type="term" value="C:cytoplasm"/>
    <property type="evidence" value="ECO:0007669"/>
    <property type="project" value="InterPro"/>
</dbReference>
<accession>A0A4P9Y390</accession>
<dbReference type="Proteomes" id="UP000267251">
    <property type="component" value="Unassembled WGS sequence"/>
</dbReference>
<sequence>MKKEHQTTGRGGALVRVGSLSFFLLHRLSSILSPLSPSPLSHSSPTQLELHHAITGAKITERFKTSDSLEVIHLRHTQHQFLYLEDNRIHLLDPETYEQVEMDASTISGGEASLALLQDGMPVTVQSLEGVGPLAFSLPDQFSYQVEADDFKGKQGAKGVGQKTVELAGGRLRVRVPEFIKVGEWIIVELPEGKYVGRGKLDAPA</sequence>
<dbReference type="Gene3D" id="2.40.50.140">
    <property type="entry name" value="Nucleic acid-binding proteins"/>
    <property type="match status" value="2"/>
</dbReference>
<evidence type="ECO:0000259" key="2">
    <source>
        <dbReference type="SMART" id="SM01185"/>
    </source>
</evidence>
<proteinExistence type="predicted"/>
<dbReference type="Pfam" id="PF09285">
    <property type="entry name" value="Elong-fact-P_C"/>
    <property type="match status" value="1"/>
</dbReference>
<dbReference type="OrthoDB" id="7025426at2759"/>
<dbReference type="SUPFAM" id="SSF50249">
    <property type="entry name" value="Nucleic acid-binding proteins"/>
    <property type="match status" value="1"/>
</dbReference>
<reference evidence="4" key="1">
    <citation type="journal article" date="2018" name="Nat. Microbiol.">
        <title>Leveraging single-cell genomics to expand the fungal tree of life.</title>
        <authorList>
            <person name="Ahrendt S.R."/>
            <person name="Quandt C.A."/>
            <person name="Ciobanu D."/>
            <person name="Clum A."/>
            <person name="Salamov A."/>
            <person name="Andreopoulos B."/>
            <person name="Cheng J.F."/>
            <person name="Woyke T."/>
            <person name="Pelin A."/>
            <person name="Henrissat B."/>
            <person name="Reynolds N.K."/>
            <person name="Benny G.L."/>
            <person name="Smith M.E."/>
            <person name="James T.Y."/>
            <person name="Grigoriev I.V."/>
        </authorList>
    </citation>
    <scope>NUCLEOTIDE SEQUENCE [LARGE SCALE GENOMIC DNA]</scope>
</reference>
<dbReference type="InterPro" id="IPR015365">
    <property type="entry name" value="Elong-fact-P_C"/>
</dbReference>
<evidence type="ECO:0000313" key="3">
    <source>
        <dbReference type="EMBL" id="RKP13357.1"/>
    </source>
</evidence>
<dbReference type="GO" id="GO:0043043">
    <property type="term" value="P:peptide biosynthetic process"/>
    <property type="evidence" value="ECO:0007669"/>
    <property type="project" value="InterPro"/>
</dbReference>
<dbReference type="InterPro" id="IPR012340">
    <property type="entry name" value="NA-bd_OB-fold"/>
</dbReference>
<evidence type="ECO:0000313" key="4">
    <source>
        <dbReference type="Proteomes" id="UP000267251"/>
    </source>
</evidence>
<dbReference type="GO" id="GO:0003746">
    <property type="term" value="F:translation elongation factor activity"/>
    <property type="evidence" value="ECO:0007669"/>
    <property type="project" value="InterPro"/>
</dbReference>
<feature type="domain" description="Translation elongation factor P/YeiP central" evidence="2">
    <location>
        <begin position="76"/>
        <end position="134"/>
    </location>
</feature>
<dbReference type="SMART" id="SM00841">
    <property type="entry name" value="Elong-fact-P_C"/>
    <property type="match status" value="1"/>
</dbReference>
<feature type="domain" description="Elongation factor P C-terminal" evidence="1">
    <location>
        <begin position="146"/>
        <end position="198"/>
    </location>
</feature>
<keyword evidence="4" id="KW-1185">Reference proteome</keyword>
<gene>
    <name evidence="3" type="ORF">BJ684DRAFT_10176</name>
</gene>
<dbReference type="Pfam" id="PF01132">
    <property type="entry name" value="EFP"/>
    <property type="match status" value="1"/>
</dbReference>
<organism evidence="3 4">
    <name type="scientific">Piptocephalis cylindrospora</name>
    <dbReference type="NCBI Taxonomy" id="1907219"/>
    <lineage>
        <taxon>Eukaryota</taxon>
        <taxon>Fungi</taxon>
        <taxon>Fungi incertae sedis</taxon>
        <taxon>Zoopagomycota</taxon>
        <taxon>Zoopagomycotina</taxon>
        <taxon>Zoopagomycetes</taxon>
        <taxon>Zoopagales</taxon>
        <taxon>Piptocephalidaceae</taxon>
        <taxon>Piptocephalis</taxon>
    </lineage>
</organism>